<dbReference type="InterPro" id="IPR033134">
    <property type="entry name" value="Asp/Glu_racemase_AS_2"/>
</dbReference>
<dbReference type="SUPFAM" id="SSF53681">
    <property type="entry name" value="Aspartate/glutamate racemase"/>
    <property type="match status" value="2"/>
</dbReference>
<evidence type="ECO:0000313" key="3">
    <source>
        <dbReference type="EMBL" id="QVK23411.1"/>
    </source>
</evidence>
<dbReference type="PANTHER" id="PTHR21198">
    <property type="entry name" value="GLUTAMATE RACEMASE"/>
    <property type="match status" value="1"/>
</dbReference>
<dbReference type="NCBIfam" id="TIGR00035">
    <property type="entry name" value="asp_race"/>
    <property type="match status" value="1"/>
</dbReference>
<dbReference type="Pfam" id="PF01177">
    <property type="entry name" value="Asp_Glu_race"/>
    <property type="match status" value="1"/>
</dbReference>
<name>A0ABX8DFC4_9GAMM</name>
<sequence length="236" mass="25529">MNTIGLLGGMSWESTQSYYRLINQGVNAKLGGLHSAQLVLYSVDFSPIEQLQQQGDWQAAARILSQAARNIEQAGANALLICTNTMHIVADDIAAAVNIPILHIADATGEVLQQQGIKTVGLLGTAFTMEQPFYRERLQQKFGLDVLIPASPQRQRVHQVIYEELCAGKILPASKAAYLNIIAELGKRGAQAVILGCTEIGLLVQQQDTDIPLLDTTAIHAAKAVEFALNSTSPRE</sequence>
<protein>
    <submittedName>
        <fullName evidence="3">Aspartate/glutamate racemase family protein</fullName>
    </submittedName>
</protein>
<keyword evidence="4" id="KW-1185">Reference proteome</keyword>
<dbReference type="RefSeq" id="WP_213682039.1">
    <property type="nucleotide sequence ID" value="NZ_CP074572.1"/>
</dbReference>
<dbReference type="PANTHER" id="PTHR21198:SF7">
    <property type="entry name" value="ASPARTATE-GLUTAMATE RACEMASE FAMILY"/>
    <property type="match status" value="1"/>
</dbReference>
<gene>
    <name evidence="3" type="ORF">KHX94_01010</name>
</gene>
<dbReference type="InterPro" id="IPR004380">
    <property type="entry name" value="Asp_race"/>
</dbReference>
<dbReference type="InterPro" id="IPR015942">
    <property type="entry name" value="Asp/Glu/hydantoin_racemase"/>
</dbReference>
<accession>A0ABX8DFC4</accession>
<evidence type="ECO:0000256" key="2">
    <source>
        <dbReference type="ARBA" id="ARBA00023235"/>
    </source>
</evidence>
<evidence type="ECO:0000256" key="1">
    <source>
        <dbReference type="ARBA" id="ARBA00007847"/>
    </source>
</evidence>
<proteinExistence type="inferred from homology"/>
<dbReference type="EMBL" id="CP074572">
    <property type="protein sequence ID" value="QVK23411.1"/>
    <property type="molecule type" value="Genomic_DNA"/>
</dbReference>
<dbReference type="PROSITE" id="PS00924">
    <property type="entry name" value="ASP_GLU_RACEMASE_2"/>
    <property type="match status" value="1"/>
</dbReference>
<organism evidence="3 4">
    <name type="scientific">Shewanella dokdonensis</name>
    <dbReference type="NCBI Taxonomy" id="712036"/>
    <lineage>
        <taxon>Bacteria</taxon>
        <taxon>Pseudomonadati</taxon>
        <taxon>Pseudomonadota</taxon>
        <taxon>Gammaproteobacteria</taxon>
        <taxon>Alteromonadales</taxon>
        <taxon>Shewanellaceae</taxon>
        <taxon>Shewanella</taxon>
    </lineage>
</organism>
<dbReference type="InterPro" id="IPR001920">
    <property type="entry name" value="Asp/Glu_race"/>
</dbReference>
<dbReference type="Gene3D" id="3.40.50.1860">
    <property type="match status" value="2"/>
</dbReference>
<dbReference type="Proteomes" id="UP000676428">
    <property type="component" value="Chromosome"/>
</dbReference>
<comment type="similarity">
    <text evidence="1">Belongs to the aspartate/glutamate racemases family.</text>
</comment>
<evidence type="ECO:0000313" key="4">
    <source>
        <dbReference type="Proteomes" id="UP000676428"/>
    </source>
</evidence>
<reference evidence="3 4" key="1">
    <citation type="journal article" date="2012" name="Int. J. Syst. Evol. Microbiol.">
        <title>Shewanella dokdonensis sp. nov., isolated from seawater.</title>
        <authorList>
            <person name="Sung H.R."/>
            <person name="Yoon J.H."/>
            <person name="Ghim S.Y."/>
        </authorList>
    </citation>
    <scope>NUCLEOTIDE SEQUENCE [LARGE SCALE GENOMIC DNA]</scope>
    <source>
        <strain evidence="3 4">DSM 23626</strain>
    </source>
</reference>
<keyword evidence="2" id="KW-0413">Isomerase</keyword>